<dbReference type="SUPFAM" id="SSF57716">
    <property type="entry name" value="Glucocorticoid receptor-like (DNA-binding domain)"/>
    <property type="match status" value="1"/>
</dbReference>
<evidence type="ECO:0000256" key="2">
    <source>
        <dbReference type="ARBA" id="ARBA00022833"/>
    </source>
</evidence>
<dbReference type="GO" id="GO:0006355">
    <property type="term" value="P:regulation of DNA-templated transcription"/>
    <property type="evidence" value="ECO:0007669"/>
    <property type="project" value="InterPro"/>
</dbReference>
<dbReference type="GO" id="GO:0008657">
    <property type="term" value="F:DNA topoisomerase type II (double strand cut, ATP-hydrolyzing) inhibitor activity"/>
    <property type="evidence" value="ECO:0007669"/>
    <property type="project" value="UniProtKB-UniRule"/>
</dbReference>
<evidence type="ECO:0000256" key="3">
    <source>
        <dbReference type="HAMAP-Rule" id="MF_00649"/>
    </source>
</evidence>
<dbReference type="PANTHER" id="PTHR36150:SF1">
    <property type="entry name" value="DNA GYRASE INHIBITOR YACG"/>
    <property type="match status" value="1"/>
</dbReference>
<dbReference type="HOGENOM" id="CLU_178280_2_2_5"/>
<dbReference type="HAMAP" id="MF_00649">
    <property type="entry name" value="DNA_gyrase_inhibitor_YacG"/>
    <property type="match status" value="1"/>
</dbReference>
<protein>
    <recommendedName>
        <fullName evidence="3">DNA gyrase inhibitor YacG</fullName>
    </recommendedName>
</protein>
<keyword evidence="2 3" id="KW-0862">Zinc</keyword>
<reference evidence="4 5" key="1">
    <citation type="journal article" date="2010" name="J. Bacteriol.">
        <title>Complete genome sequence of "Candidatus Puniceispirillum marinum" IMCC1322, a representative of the SAR116 clade in the Alphaproteobacteria.</title>
        <authorList>
            <person name="Oh H.M."/>
            <person name="Kwon K.K."/>
            <person name="Kang I."/>
            <person name="Kang S.G."/>
            <person name="Lee J.H."/>
            <person name="Kim S.J."/>
            <person name="Cho J.C."/>
        </authorList>
    </citation>
    <scope>NUCLEOTIDE SEQUENCE [LARGE SCALE GENOMIC DNA]</scope>
    <source>
        <strain evidence="4 5">IMCC1322</strain>
    </source>
</reference>
<dbReference type="OrthoDB" id="9809663at2"/>
<proteinExistence type="inferred from homology"/>
<keyword evidence="5" id="KW-1185">Reference proteome</keyword>
<dbReference type="Gene3D" id="3.30.50.10">
    <property type="entry name" value="Erythroid Transcription Factor GATA-1, subunit A"/>
    <property type="match status" value="1"/>
</dbReference>
<feature type="binding site" evidence="3">
    <location>
        <position position="17"/>
    </location>
    <ligand>
        <name>Zn(2+)</name>
        <dbReference type="ChEBI" id="CHEBI:29105"/>
    </ligand>
</feature>
<organism evidence="4 5">
    <name type="scientific">Puniceispirillum marinum (strain IMCC1322)</name>
    <dbReference type="NCBI Taxonomy" id="488538"/>
    <lineage>
        <taxon>Bacteria</taxon>
        <taxon>Pseudomonadati</taxon>
        <taxon>Pseudomonadota</taxon>
        <taxon>Alphaproteobacteria</taxon>
        <taxon>Candidatus Puniceispirillales</taxon>
        <taxon>Candidatus Puniceispirillaceae</taxon>
        <taxon>Candidatus Puniceispirillum</taxon>
    </lineage>
</organism>
<dbReference type="eggNOG" id="COG3024">
    <property type="taxonomic scope" value="Bacteria"/>
</dbReference>
<comment type="subunit">
    <text evidence="3">Interacts with GyrB.</text>
</comment>
<evidence type="ECO:0000313" key="5">
    <source>
        <dbReference type="Proteomes" id="UP000007460"/>
    </source>
</evidence>
<dbReference type="InterPro" id="IPR005584">
    <property type="entry name" value="DNA_gyrase_inhibitor_YacG"/>
</dbReference>
<dbReference type="EMBL" id="CP001751">
    <property type="protein sequence ID" value="ADE39556.1"/>
    <property type="molecule type" value="Genomic_DNA"/>
</dbReference>
<dbReference type="Proteomes" id="UP000007460">
    <property type="component" value="Chromosome"/>
</dbReference>
<comment type="function">
    <text evidence="3">Inhibits all the catalytic activities of DNA gyrase by preventing its interaction with DNA. Acts by binding directly to the C-terminal domain of GyrB, which probably disrupts DNA binding by the gyrase.</text>
</comment>
<dbReference type="KEGG" id="apb:SAR116_1313"/>
<dbReference type="Pfam" id="PF03884">
    <property type="entry name" value="YacG"/>
    <property type="match status" value="1"/>
</dbReference>
<dbReference type="STRING" id="488538.SAR116_1313"/>
<dbReference type="AlphaFoldDB" id="D5BTF9"/>
<dbReference type="GO" id="GO:0008270">
    <property type="term" value="F:zinc ion binding"/>
    <property type="evidence" value="ECO:0007669"/>
    <property type="project" value="UniProtKB-UniRule"/>
</dbReference>
<dbReference type="PANTHER" id="PTHR36150">
    <property type="entry name" value="DNA GYRASE INHIBITOR YACG"/>
    <property type="match status" value="1"/>
</dbReference>
<evidence type="ECO:0000313" key="4">
    <source>
        <dbReference type="EMBL" id="ADE39556.1"/>
    </source>
</evidence>
<gene>
    <name evidence="3" type="primary">yacG</name>
    <name evidence="4" type="ordered locus">SAR116_1313</name>
</gene>
<dbReference type="RefSeq" id="WP_013046183.1">
    <property type="nucleotide sequence ID" value="NC_014010.1"/>
</dbReference>
<keyword evidence="1 3" id="KW-0479">Metal-binding</keyword>
<sequence>MSASSKSNLKPVKCPTCGDMASNAARPFCSSRCADIDLGRWFQGKYAIPAVDAADDTIIDALIAEAEADGTGRSRRFDHEDGNDDEG</sequence>
<comment type="similarity">
    <text evidence="3">Belongs to the DNA gyrase inhibitor YacG family.</text>
</comment>
<accession>D5BTF9</accession>
<feature type="binding site" evidence="3">
    <location>
        <position position="29"/>
    </location>
    <ligand>
        <name>Zn(2+)</name>
        <dbReference type="ChEBI" id="CHEBI:29105"/>
    </ligand>
</feature>
<feature type="binding site" evidence="3">
    <location>
        <position position="33"/>
    </location>
    <ligand>
        <name>Zn(2+)</name>
        <dbReference type="ChEBI" id="CHEBI:29105"/>
    </ligand>
</feature>
<comment type="cofactor">
    <cofactor evidence="3">
        <name>Zn(2+)</name>
        <dbReference type="ChEBI" id="CHEBI:29105"/>
    </cofactor>
    <text evidence="3">Binds 1 zinc ion.</text>
</comment>
<name>D5BTF9_PUNMI</name>
<dbReference type="InterPro" id="IPR013088">
    <property type="entry name" value="Znf_NHR/GATA"/>
</dbReference>
<evidence type="ECO:0000256" key="1">
    <source>
        <dbReference type="ARBA" id="ARBA00022723"/>
    </source>
</evidence>
<feature type="binding site" evidence="3">
    <location>
        <position position="14"/>
    </location>
    <ligand>
        <name>Zn(2+)</name>
        <dbReference type="ChEBI" id="CHEBI:29105"/>
    </ligand>
</feature>